<evidence type="ECO:0000313" key="2">
    <source>
        <dbReference type="EMBL" id="RAR06941.1"/>
    </source>
</evidence>
<reference evidence="3" key="1">
    <citation type="submission" date="2018-05" db="EMBL/GenBank/DDBJ databases">
        <title>Draft genome sequence of Stemphylium lycopersici strain CIDEFI 213.</title>
        <authorList>
            <person name="Medina R."/>
            <person name="Franco M.E.E."/>
            <person name="Lucentini C.G."/>
            <person name="Saparrat M.C.N."/>
            <person name="Balatti P.A."/>
        </authorList>
    </citation>
    <scope>NUCLEOTIDE SEQUENCE [LARGE SCALE GENOMIC DNA]</scope>
    <source>
        <strain evidence="3">CIDEFI 213</strain>
    </source>
</reference>
<dbReference type="Gene3D" id="3.30.70.100">
    <property type="match status" value="1"/>
</dbReference>
<sequence length="104" mass="12043">MPKIVRLTLFKIGDQNTVQEAIKMYSTLAQDAKKDGKNYIQLAQANVPYEDQRSQGYNLVARCVLESLEDMKYFDENDEVHAKIKAHLKPQFTEMPLVIYSDMQ</sequence>
<keyword evidence="3" id="KW-1185">Reference proteome</keyword>
<accession>A0A364MY01</accession>
<protein>
    <submittedName>
        <fullName evidence="2">Stress responsive a b barrel domain-containing protein</fullName>
    </submittedName>
</protein>
<feature type="domain" description="Stress-response A/B barrel" evidence="1">
    <location>
        <begin position="4"/>
        <end position="101"/>
    </location>
</feature>
<dbReference type="InterPro" id="IPR011008">
    <property type="entry name" value="Dimeric_a/b-barrel"/>
</dbReference>
<dbReference type="SUPFAM" id="SSF54909">
    <property type="entry name" value="Dimeric alpha+beta barrel"/>
    <property type="match status" value="1"/>
</dbReference>
<proteinExistence type="predicted"/>
<dbReference type="AlphaFoldDB" id="A0A364MY01"/>
<dbReference type="Pfam" id="PF07876">
    <property type="entry name" value="Dabb"/>
    <property type="match status" value="1"/>
</dbReference>
<dbReference type="InterPro" id="IPR013097">
    <property type="entry name" value="Dabb"/>
</dbReference>
<evidence type="ECO:0000259" key="1">
    <source>
        <dbReference type="PROSITE" id="PS51502"/>
    </source>
</evidence>
<evidence type="ECO:0000313" key="3">
    <source>
        <dbReference type="Proteomes" id="UP000249619"/>
    </source>
</evidence>
<dbReference type="EMBL" id="QGDH01000108">
    <property type="protein sequence ID" value="RAR06941.1"/>
    <property type="molecule type" value="Genomic_DNA"/>
</dbReference>
<dbReference type="Proteomes" id="UP000249619">
    <property type="component" value="Unassembled WGS sequence"/>
</dbReference>
<organism evidence="2 3">
    <name type="scientific">Stemphylium lycopersici</name>
    <name type="common">Tomato gray leaf spot disease fungus</name>
    <name type="synonym">Thyrospora lycopersici</name>
    <dbReference type="NCBI Taxonomy" id="183478"/>
    <lineage>
        <taxon>Eukaryota</taxon>
        <taxon>Fungi</taxon>
        <taxon>Dikarya</taxon>
        <taxon>Ascomycota</taxon>
        <taxon>Pezizomycotina</taxon>
        <taxon>Dothideomycetes</taxon>
        <taxon>Pleosporomycetidae</taxon>
        <taxon>Pleosporales</taxon>
        <taxon>Pleosporineae</taxon>
        <taxon>Pleosporaceae</taxon>
        <taxon>Stemphylium</taxon>
    </lineage>
</organism>
<comment type="caution">
    <text evidence="2">The sequence shown here is derived from an EMBL/GenBank/DDBJ whole genome shotgun (WGS) entry which is preliminary data.</text>
</comment>
<gene>
    <name evidence="2" type="ORF">DDE83_006719</name>
</gene>
<dbReference type="PROSITE" id="PS51502">
    <property type="entry name" value="S_R_A_B_BARREL"/>
    <property type="match status" value="1"/>
</dbReference>
<name>A0A364MY01_STELY</name>
<dbReference type="SMART" id="SM00886">
    <property type="entry name" value="Dabb"/>
    <property type="match status" value="1"/>
</dbReference>